<dbReference type="GO" id="GO:0051015">
    <property type="term" value="F:actin filament binding"/>
    <property type="evidence" value="ECO:0007669"/>
    <property type="project" value="TreeGrafter"/>
</dbReference>
<evidence type="ECO:0000313" key="2">
    <source>
        <dbReference type="EMBL" id="KAG8052769.1"/>
    </source>
</evidence>
<reference evidence="2" key="1">
    <citation type="journal article" date="2021" name="bioRxiv">
        <title>Whole Genome Assembly and Annotation of Northern Wild Rice, Zizania palustris L., Supports a Whole Genome Duplication in the Zizania Genus.</title>
        <authorList>
            <person name="Haas M."/>
            <person name="Kono T."/>
            <person name="Macchietto M."/>
            <person name="Millas R."/>
            <person name="McGilp L."/>
            <person name="Shao M."/>
            <person name="Duquette J."/>
            <person name="Hirsch C.N."/>
            <person name="Kimball J."/>
        </authorList>
    </citation>
    <scope>NUCLEOTIDE SEQUENCE</scope>
    <source>
        <tissue evidence="2">Fresh leaf tissue</tissue>
    </source>
</reference>
<organism evidence="2 3">
    <name type="scientific">Zizania palustris</name>
    <name type="common">Northern wild rice</name>
    <dbReference type="NCBI Taxonomy" id="103762"/>
    <lineage>
        <taxon>Eukaryota</taxon>
        <taxon>Viridiplantae</taxon>
        <taxon>Streptophyta</taxon>
        <taxon>Embryophyta</taxon>
        <taxon>Tracheophyta</taxon>
        <taxon>Spermatophyta</taxon>
        <taxon>Magnoliopsida</taxon>
        <taxon>Liliopsida</taxon>
        <taxon>Poales</taxon>
        <taxon>Poaceae</taxon>
        <taxon>BOP clade</taxon>
        <taxon>Oryzoideae</taxon>
        <taxon>Oryzeae</taxon>
        <taxon>Zizaniinae</taxon>
        <taxon>Zizania</taxon>
    </lineage>
</organism>
<keyword evidence="3" id="KW-1185">Reference proteome</keyword>
<dbReference type="OrthoDB" id="3176171at2759"/>
<dbReference type="Pfam" id="PF00307">
    <property type="entry name" value="CH"/>
    <property type="match status" value="1"/>
</dbReference>
<gene>
    <name evidence="2" type="ORF">GUJ93_ZPchr0001g32895</name>
</gene>
<proteinExistence type="predicted"/>
<dbReference type="InterPro" id="IPR050606">
    <property type="entry name" value="Calponin-like"/>
</dbReference>
<reference evidence="2" key="2">
    <citation type="submission" date="2021-02" db="EMBL/GenBank/DDBJ databases">
        <authorList>
            <person name="Kimball J.A."/>
            <person name="Haas M.W."/>
            <person name="Macchietto M."/>
            <person name="Kono T."/>
            <person name="Duquette J."/>
            <person name="Shao M."/>
        </authorList>
    </citation>
    <scope>NUCLEOTIDE SEQUENCE</scope>
    <source>
        <tissue evidence="2">Fresh leaf tissue</tissue>
    </source>
</reference>
<dbReference type="PANTHER" id="PTHR47385">
    <property type="entry name" value="CALPONIN"/>
    <property type="match status" value="1"/>
</dbReference>
<dbReference type="AlphaFoldDB" id="A0A8J5RSU7"/>
<name>A0A8J5RSU7_ZIZPA</name>
<dbReference type="EMBL" id="JAAALK010000288">
    <property type="protein sequence ID" value="KAG8052769.1"/>
    <property type="molecule type" value="Genomic_DNA"/>
</dbReference>
<evidence type="ECO:0000313" key="3">
    <source>
        <dbReference type="Proteomes" id="UP000729402"/>
    </source>
</evidence>
<dbReference type="PANTHER" id="PTHR47385:SF14">
    <property type="entry name" value="TRANSGELIN"/>
    <property type="match status" value="1"/>
</dbReference>
<dbReference type="Proteomes" id="UP000729402">
    <property type="component" value="Unassembled WGS sequence"/>
</dbReference>
<dbReference type="GO" id="GO:0015629">
    <property type="term" value="C:actin cytoskeleton"/>
    <property type="evidence" value="ECO:0007669"/>
    <property type="project" value="TreeGrafter"/>
</dbReference>
<dbReference type="InterPro" id="IPR001715">
    <property type="entry name" value="CH_dom"/>
</dbReference>
<accession>A0A8J5RSU7</accession>
<sequence length="262" mass="28950">MAAEPRRVSFRDGRFASRKAEEAALRQNQAAAWLESVIGHFGLSPCPSEQEFVAALRNGIVLCKAINEVQPGAVPKVVSNAPCDSHPSTAFQYFENIRNFLVAIQELKLPSFEASDLEKDNIDAGSVGKIVDCVISLKSYHEWKQRGGTNGSVKHLKSPLAARSSSHVQSEYVSSPSSGFPSTQKRLDLIETDTERQPDQNVGPNFEEAIEKLHKVILDCMTSCKENLDNDVLKKDPIKLVGTILSSHLEKEQVHCNSIYFL</sequence>
<dbReference type="GO" id="GO:0007015">
    <property type="term" value="P:actin filament organization"/>
    <property type="evidence" value="ECO:0007669"/>
    <property type="project" value="TreeGrafter"/>
</dbReference>
<dbReference type="PROSITE" id="PS50021">
    <property type="entry name" value="CH"/>
    <property type="match status" value="1"/>
</dbReference>
<comment type="caution">
    <text evidence="2">The sequence shown here is derived from an EMBL/GenBank/DDBJ whole genome shotgun (WGS) entry which is preliminary data.</text>
</comment>
<dbReference type="SMART" id="SM00033">
    <property type="entry name" value="CH"/>
    <property type="match status" value="1"/>
</dbReference>
<evidence type="ECO:0000259" key="1">
    <source>
        <dbReference type="PROSITE" id="PS50021"/>
    </source>
</evidence>
<protein>
    <recommendedName>
        <fullName evidence="1">Calponin-homology (CH) domain-containing protein</fullName>
    </recommendedName>
</protein>
<dbReference type="CDD" id="cd21203">
    <property type="entry name" value="CH_AtKIN14-like"/>
    <property type="match status" value="1"/>
</dbReference>
<feature type="domain" description="Calponin-homology (CH)" evidence="1">
    <location>
        <begin position="24"/>
        <end position="142"/>
    </location>
</feature>
<dbReference type="FunFam" id="1.10.418.10:FF:000073">
    <property type="entry name" value="Kinesin-like protein KIN-14L"/>
    <property type="match status" value="1"/>
</dbReference>